<gene>
    <name evidence="1" type="ORF">RFI_31424</name>
</gene>
<accession>X6LXV4</accession>
<keyword evidence="2" id="KW-1185">Reference proteome</keyword>
<sequence length="289" mass="34233">VENNTNLLEIQCNDVYFSICYAATLQMYNNKFRNDFILSYSSNKKPYYKTKNNFSIKNVVILCSLFHLCVQSIKKMLTTSNFDRKGIYSSFFKCRNVSKHFPDSEEEAFSKSLLEECISSLILLLKVKTTTQRPSVRMSQNKHHLKYVQEYLRMVCEVMIDKEHLDYLDHHKTFYMCKMTDNLQYWMIVEKGLFIVCCENGGLPLHNTLLSLQFFKLTHHNIASIFFLNKKKKQCNDIGRHFVEFFHGHDFLNTNVQWQIIDERGAVPAIMKIFQGLKIQWKRDNKHSK</sequence>
<evidence type="ECO:0000313" key="1">
    <source>
        <dbReference type="EMBL" id="ETO05972.1"/>
    </source>
</evidence>
<evidence type="ECO:0000313" key="2">
    <source>
        <dbReference type="Proteomes" id="UP000023152"/>
    </source>
</evidence>
<name>X6LXV4_RETFI</name>
<dbReference type="Proteomes" id="UP000023152">
    <property type="component" value="Unassembled WGS sequence"/>
</dbReference>
<proteinExistence type="predicted"/>
<feature type="non-terminal residue" evidence="1">
    <location>
        <position position="289"/>
    </location>
</feature>
<reference evidence="1 2" key="1">
    <citation type="journal article" date="2013" name="Curr. Biol.">
        <title>The Genome of the Foraminiferan Reticulomyxa filosa.</title>
        <authorList>
            <person name="Glockner G."/>
            <person name="Hulsmann N."/>
            <person name="Schleicher M."/>
            <person name="Noegel A.A."/>
            <person name="Eichinger L."/>
            <person name="Gallinger C."/>
            <person name="Pawlowski J."/>
            <person name="Sierra R."/>
            <person name="Euteneuer U."/>
            <person name="Pillet L."/>
            <person name="Moustafa A."/>
            <person name="Platzer M."/>
            <person name="Groth M."/>
            <person name="Szafranski K."/>
            <person name="Schliwa M."/>
        </authorList>
    </citation>
    <scope>NUCLEOTIDE SEQUENCE [LARGE SCALE GENOMIC DNA]</scope>
</reference>
<comment type="caution">
    <text evidence="1">The sequence shown here is derived from an EMBL/GenBank/DDBJ whole genome shotgun (WGS) entry which is preliminary data.</text>
</comment>
<organism evidence="1 2">
    <name type="scientific">Reticulomyxa filosa</name>
    <dbReference type="NCBI Taxonomy" id="46433"/>
    <lineage>
        <taxon>Eukaryota</taxon>
        <taxon>Sar</taxon>
        <taxon>Rhizaria</taxon>
        <taxon>Retaria</taxon>
        <taxon>Foraminifera</taxon>
        <taxon>Monothalamids</taxon>
        <taxon>Reticulomyxidae</taxon>
        <taxon>Reticulomyxa</taxon>
    </lineage>
</organism>
<dbReference type="AlphaFoldDB" id="X6LXV4"/>
<dbReference type="EMBL" id="ASPP01027622">
    <property type="protein sequence ID" value="ETO05972.1"/>
    <property type="molecule type" value="Genomic_DNA"/>
</dbReference>
<protein>
    <submittedName>
        <fullName evidence="1">Uncharacterized protein</fullName>
    </submittedName>
</protein>
<feature type="non-terminal residue" evidence="1">
    <location>
        <position position="1"/>
    </location>
</feature>